<dbReference type="EMBL" id="JAKZEL010000023">
    <property type="protein sequence ID" value="KAI4532031.1"/>
    <property type="molecule type" value="Genomic_DNA"/>
</dbReference>
<gene>
    <name evidence="1" type="ORF">MG293_018545</name>
</gene>
<dbReference type="Proteomes" id="UP001214576">
    <property type="component" value="Unassembled WGS sequence"/>
</dbReference>
<reference evidence="1" key="1">
    <citation type="submission" date="2022-03" db="EMBL/GenBank/DDBJ databases">
        <title>Genomic analyses of argali, domestic sheep and their hybrids provide insights into chromosomal evolution, heterosis and genetic basis of agronomic traits.</title>
        <authorList>
            <person name="Li M."/>
        </authorList>
    </citation>
    <scope>NUCLEOTIDE SEQUENCE</scope>
    <source>
        <strain evidence="1">CAU-MHL-2022a</strain>
        <tissue evidence="1">Skin</tissue>
    </source>
</reference>
<evidence type="ECO:0000313" key="2">
    <source>
        <dbReference type="Proteomes" id="UP001214576"/>
    </source>
</evidence>
<organism evidence="1 2">
    <name type="scientific">Ovis ammon polii</name>
    <dbReference type="NCBI Taxonomy" id="230172"/>
    <lineage>
        <taxon>Eukaryota</taxon>
        <taxon>Metazoa</taxon>
        <taxon>Chordata</taxon>
        <taxon>Craniata</taxon>
        <taxon>Vertebrata</taxon>
        <taxon>Euteleostomi</taxon>
        <taxon>Mammalia</taxon>
        <taxon>Eutheria</taxon>
        <taxon>Laurasiatheria</taxon>
        <taxon>Artiodactyla</taxon>
        <taxon>Ruminantia</taxon>
        <taxon>Pecora</taxon>
        <taxon>Bovidae</taxon>
        <taxon>Caprinae</taxon>
        <taxon>Ovis</taxon>
    </lineage>
</organism>
<evidence type="ECO:0000313" key="1">
    <source>
        <dbReference type="EMBL" id="KAI4532031.1"/>
    </source>
</evidence>
<protein>
    <submittedName>
        <fullName evidence="1">Uncharacterized protein</fullName>
    </submittedName>
</protein>
<name>A0AAD4Y3G5_OVIAM</name>
<comment type="caution">
    <text evidence="1">The sequence shown here is derived from an EMBL/GenBank/DDBJ whole genome shotgun (WGS) entry which is preliminary data.</text>
</comment>
<keyword evidence="2" id="KW-1185">Reference proteome</keyword>
<sequence>MRETDAQSSLPRRAELVFELRPSGFRILVPKDCNAPLMALIIRDLNGQANLIYLRKCKKHTPIAYSRPPGREQPHQCVWFLLLLSVSALPVPSEQRTRLQRQHQPRELSVGKAASPALLPLAACEDVGSALVRRWLGSSQRLGPAPAATRLAWGLSSPLPVLIFDSLLSYSSSQSFLL</sequence>
<dbReference type="AlphaFoldDB" id="A0AAD4Y3G5"/>
<proteinExistence type="predicted"/>
<accession>A0AAD4Y3G5</accession>